<evidence type="ECO:0000313" key="3">
    <source>
        <dbReference type="Proteomes" id="UP001148018"/>
    </source>
</evidence>
<evidence type="ECO:0000256" key="1">
    <source>
        <dbReference type="SAM" id="MobiDB-lite"/>
    </source>
</evidence>
<dbReference type="AlphaFoldDB" id="A0A9Q0EKF5"/>
<feature type="region of interest" description="Disordered" evidence="1">
    <location>
        <begin position="219"/>
        <end position="255"/>
    </location>
</feature>
<gene>
    <name evidence="2" type="ORF">NHX12_025588</name>
</gene>
<reference evidence="2" key="1">
    <citation type="submission" date="2022-07" db="EMBL/GenBank/DDBJ databases">
        <title>Chromosome-level genome of Muraenolepis orangiensis.</title>
        <authorList>
            <person name="Kim J."/>
        </authorList>
    </citation>
    <scope>NUCLEOTIDE SEQUENCE</scope>
    <source>
        <strain evidence="2">KU_S4_2022</strain>
        <tissue evidence="2">Muscle</tissue>
    </source>
</reference>
<sequence length="381" mass="42454">MTTYVLRAVEKEMRSVLAERMADLGPVGNEELQFWISTGHVTQAGEAALAPCWPPGRRSLVSWSPSGIRQRPLSWALPSPASSLTAMPLRLCFLERSGSPTCRLRNASGTCVGGSGLSSEWEREDAFWVRLGPADQELYSWITQDIKEAMVAKPQHTLPMILYTDDDDCAELLPQKLDDNVCYRDGEGESDNGNVGDHHASLTGDARCALENLNSKRCRVPSLDGPDEGQREVSLDGNENTVTHHTSKHPDRRTVKHGVLHRRTVSFCDEVIVYLFDQENPTRPSLSSASFDEPPSTPSSCPDYHQDLALDHGFEWEDDITALAWARPAKANCHRGRRHSDPSPQRLHSPSQQESPQRYQLRKTCLVLTHVPESDLEDLGL</sequence>
<keyword evidence="3" id="KW-1185">Reference proteome</keyword>
<accession>A0A9Q0EKF5</accession>
<protein>
    <submittedName>
        <fullName evidence="2">Uncharacterized protein</fullName>
    </submittedName>
</protein>
<evidence type="ECO:0000313" key="2">
    <source>
        <dbReference type="EMBL" id="KAJ3608541.1"/>
    </source>
</evidence>
<dbReference type="OrthoDB" id="8892981at2759"/>
<dbReference type="Proteomes" id="UP001148018">
    <property type="component" value="Unassembled WGS sequence"/>
</dbReference>
<organism evidence="2 3">
    <name type="scientific">Muraenolepis orangiensis</name>
    <name type="common">Patagonian moray cod</name>
    <dbReference type="NCBI Taxonomy" id="630683"/>
    <lineage>
        <taxon>Eukaryota</taxon>
        <taxon>Metazoa</taxon>
        <taxon>Chordata</taxon>
        <taxon>Craniata</taxon>
        <taxon>Vertebrata</taxon>
        <taxon>Euteleostomi</taxon>
        <taxon>Actinopterygii</taxon>
        <taxon>Neopterygii</taxon>
        <taxon>Teleostei</taxon>
        <taxon>Neoteleostei</taxon>
        <taxon>Acanthomorphata</taxon>
        <taxon>Zeiogadaria</taxon>
        <taxon>Gadariae</taxon>
        <taxon>Gadiformes</taxon>
        <taxon>Muraenolepidoidei</taxon>
        <taxon>Muraenolepididae</taxon>
        <taxon>Muraenolepis</taxon>
    </lineage>
</organism>
<comment type="caution">
    <text evidence="2">The sequence shown here is derived from an EMBL/GenBank/DDBJ whole genome shotgun (WGS) entry which is preliminary data.</text>
</comment>
<dbReference type="EMBL" id="JANIIK010000040">
    <property type="protein sequence ID" value="KAJ3608541.1"/>
    <property type="molecule type" value="Genomic_DNA"/>
</dbReference>
<proteinExistence type="predicted"/>
<feature type="region of interest" description="Disordered" evidence="1">
    <location>
        <begin position="333"/>
        <end position="359"/>
    </location>
</feature>
<feature type="compositionally biased region" description="Polar residues" evidence="1">
    <location>
        <begin position="342"/>
        <end position="358"/>
    </location>
</feature>
<dbReference type="CDD" id="cd00102">
    <property type="entry name" value="IPT"/>
    <property type="match status" value="1"/>
</dbReference>
<feature type="region of interest" description="Disordered" evidence="1">
    <location>
        <begin position="283"/>
        <end position="304"/>
    </location>
</feature>
<name>A0A9Q0EKF5_9TELE</name>